<evidence type="ECO:0000313" key="2">
    <source>
        <dbReference type="Proteomes" id="UP001157126"/>
    </source>
</evidence>
<dbReference type="CDD" id="cd09854">
    <property type="entry name" value="PIN_VapC-like"/>
    <property type="match status" value="1"/>
</dbReference>
<dbReference type="Proteomes" id="UP001157126">
    <property type="component" value="Unassembled WGS sequence"/>
</dbReference>
<comment type="caution">
    <text evidence="1">The sequence shown here is derived from an EMBL/GenBank/DDBJ whole genome shotgun (WGS) entry which is preliminary data.</text>
</comment>
<reference evidence="2" key="1">
    <citation type="journal article" date="2019" name="Int. J. Syst. Evol. Microbiol.">
        <title>The Global Catalogue of Microorganisms (GCM) 10K type strain sequencing project: providing services to taxonomists for standard genome sequencing and annotation.</title>
        <authorList>
            <consortium name="The Broad Institute Genomics Platform"/>
            <consortium name="The Broad Institute Genome Sequencing Center for Infectious Disease"/>
            <person name="Wu L."/>
            <person name="Ma J."/>
        </authorList>
    </citation>
    <scope>NUCLEOTIDE SEQUENCE [LARGE SCALE GENOMIC DNA]</scope>
    <source>
        <strain evidence="2">NBRC 113072</strain>
    </source>
</reference>
<accession>A0ABQ6IVD0</accession>
<dbReference type="EMBL" id="BSUO01000001">
    <property type="protein sequence ID" value="GMA41904.1"/>
    <property type="molecule type" value="Genomic_DNA"/>
</dbReference>
<sequence>MRALFLDPSVLLLAVGGEHEMREPCRDVLKAAAEQSVRLHLSVEGGQEFLFHRLRRTTRDRALVEFDQVERLVIWHAFDVDVLRSSRDLVAKGYARGRNAVHAATALGAGFDSIVSCDADFDGIPGLARLDPRSSTAWAG</sequence>
<evidence type="ECO:0000313" key="1">
    <source>
        <dbReference type="EMBL" id="GMA41904.1"/>
    </source>
</evidence>
<keyword evidence="2" id="KW-1185">Reference proteome</keyword>
<gene>
    <name evidence="1" type="primary">vapc7</name>
    <name evidence="1" type="ORF">GCM10025883_39490</name>
</gene>
<protein>
    <submittedName>
        <fullName evidence="1">Ribonuclease VapC</fullName>
    </submittedName>
</protein>
<proteinExistence type="predicted"/>
<dbReference type="Gene3D" id="3.40.50.1010">
    <property type="entry name" value="5'-nuclease"/>
    <property type="match status" value="1"/>
</dbReference>
<dbReference type="InterPro" id="IPR029060">
    <property type="entry name" value="PIN-like_dom_sf"/>
</dbReference>
<name>A0ABQ6IVD0_9MICO</name>
<dbReference type="RefSeq" id="WP_284305390.1">
    <property type="nucleotide sequence ID" value="NZ_BSUO01000001.1"/>
</dbReference>
<dbReference type="SUPFAM" id="SSF88723">
    <property type="entry name" value="PIN domain-like"/>
    <property type="match status" value="1"/>
</dbReference>
<organism evidence="1 2">
    <name type="scientific">Mobilicoccus caccae</name>
    <dbReference type="NCBI Taxonomy" id="1859295"/>
    <lineage>
        <taxon>Bacteria</taxon>
        <taxon>Bacillati</taxon>
        <taxon>Actinomycetota</taxon>
        <taxon>Actinomycetes</taxon>
        <taxon>Micrococcales</taxon>
        <taxon>Dermatophilaceae</taxon>
        <taxon>Mobilicoccus</taxon>
    </lineage>
</organism>